<reference evidence="2" key="1">
    <citation type="submission" date="2017-04" db="EMBL/GenBank/DDBJ databases">
        <title>Genome evolution of the luminous symbionts of deep sea anglerfish.</title>
        <authorList>
            <person name="Hendry T.A."/>
        </authorList>
    </citation>
    <scope>NUCLEOTIDE SEQUENCE [LARGE SCALE GENOMIC DNA]</scope>
</reference>
<protein>
    <submittedName>
        <fullName evidence="1">Uncharacterized protein</fullName>
    </submittedName>
</protein>
<name>A0A291B788_9GAMM</name>
<evidence type="ECO:0000313" key="1">
    <source>
        <dbReference type="EMBL" id="ATF08861.1"/>
    </source>
</evidence>
<organism evidence="1 2">
    <name type="scientific">Candidatus Enterovibrio altilux</name>
    <dbReference type="NCBI Taxonomy" id="1927128"/>
    <lineage>
        <taxon>Bacteria</taxon>
        <taxon>Pseudomonadati</taxon>
        <taxon>Pseudomonadota</taxon>
        <taxon>Gammaproteobacteria</taxon>
        <taxon>Vibrionales</taxon>
        <taxon>Vibrionaceae</taxon>
        <taxon>Enterovibrio</taxon>
    </lineage>
</organism>
<proteinExistence type="predicted"/>
<evidence type="ECO:0000313" key="2">
    <source>
        <dbReference type="Proteomes" id="UP000218160"/>
    </source>
</evidence>
<keyword evidence="2" id="KW-1185">Reference proteome</keyword>
<dbReference type="KEGG" id="elux:BTN50_0325"/>
<dbReference type="EMBL" id="CP020660">
    <property type="protein sequence ID" value="ATF08861.1"/>
    <property type="molecule type" value="Genomic_DNA"/>
</dbReference>
<accession>A0A291B788</accession>
<sequence length="44" mass="4707">MKVASFFGGVSGTRAFNTNGLVTMPGIVSNIGQYFIDFSADLFE</sequence>
<dbReference type="Proteomes" id="UP000218160">
    <property type="component" value="Chromosome 1"/>
</dbReference>
<gene>
    <name evidence="1" type="ORF">BTN50_0325</name>
</gene>
<dbReference type="AlphaFoldDB" id="A0A291B788"/>